<gene>
    <name evidence="2" type="ORF">CRENBAI_000945</name>
</gene>
<protein>
    <submittedName>
        <fullName evidence="2">Uncharacterized protein</fullName>
    </submittedName>
</protein>
<reference evidence="2 3" key="1">
    <citation type="submission" date="2021-06" db="EMBL/GenBank/DDBJ databases">
        <authorList>
            <person name="Palmer J.M."/>
        </authorList>
    </citation>
    <scope>NUCLEOTIDE SEQUENCE [LARGE SCALE GENOMIC DNA]</scope>
    <source>
        <strain evidence="2 3">MEX-2019</strain>
        <tissue evidence="2">Muscle</tissue>
    </source>
</reference>
<keyword evidence="3" id="KW-1185">Reference proteome</keyword>
<organism evidence="2 3">
    <name type="scientific">Crenichthys baileyi</name>
    <name type="common">White River springfish</name>
    <dbReference type="NCBI Taxonomy" id="28760"/>
    <lineage>
        <taxon>Eukaryota</taxon>
        <taxon>Metazoa</taxon>
        <taxon>Chordata</taxon>
        <taxon>Craniata</taxon>
        <taxon>Vertebrata</taxon>
        <taxon>Euteleostomi</taxon>
        <taxon>Actinopterygii</taxon>
        <taxon>Neopterygii</taxon>
        <taxon>Teleostei</taxon>
        <taxon>Neoteleostei</taxon>
        <taxon>Acanthomorphata</taxon>
        <taxon>Ovalentaria</taxon>
        <taxon>Atherinomorphae</taxon>
        <taxon>Cyprinodontiformes</taxon>
        <taxon>Goodeidae</taxon>
        <taxon>Crenichthys</taxon>
    </lineage>
</organism>
<evidence type="ECO:0000313" key="3">
    <source>
        <dbReference type="Proteomes" id="UP001311232"/>
    </source>
</evidence>
<evidence type="ECO:0000256" key="1">
    <source>
        <dbReference type="SAM" id="MobiDB-lite"/>
    </source>
</evidence>
<comment type="caution">
    <text evidence="2">The sequence shown here is derived from an EMBL/GenBank/DDBJ whole genome shotgun (WGS) entry which is preliminary data.</text>
</comment>
<dbReference type="EMBL" id="JAHHUM010002402">
    <property type="protein sequence ID" value="KAK5603796.1"/>
    <property type="molecule type" value="Genomic_DNA"/>
</dbReference>
<dbReference type="AlphaFoldDB" id="A0AAV9R1Z4"/>
<sequence length="87" mass="9512">MTSLGSLRRGVPRRSERDSHHGGGSRSRAACTAASVCSLHGSPLTLRDVYVGRSDLRTGLSPETEQETVKPPKAALYSGPLLRFRYW</sequence>
<feature type="region of interest" description="Disordered" evidence="1">
    <location>
        <begin position="1"/>
        <end position="29"/>
    </location>
</feature>
<name>A0AAV9R1Z4_9TELE</name>
<accession>A0AAV9R1Z4</accession>
<proteinExistence type="predicted"/>
<evidence type="ECO:0000313" key="2">
    <source>
        <dbReference type="EMBL" id="KAK5603796.1"/>
    </source>
</evidence>
<dbReference type="Proteomes" id="UP001311232">
    <property type="component" value="Unassembled WGS sequence"/>
</dbReference>